<feature type="domain" description="Peptidase S9 prolyl oligopeptidase catalytic" evidence="14">
    <location>
        <begin position="625"/>
        <end position="832"/>
    </location>
</feature>
<dbReference type="InterPro" id="IPR001375">
    <property type="entry name" value="Peptidase_S9_cat"/>
</dbReference>
<evidence type="ECO:0000256" key="12">
    <source>
        <dbReference type="ARBA" id="ARBA00037847"/>
    </source>
</evidence>
<keyword evidence="9 13" id="KW-1133">Transmembrane helix</keyword>
<keyword evidence="17" id="KW-1185">Reference proteome</keyword>
<dbReference type="PANTHER" id="PTHR11731:SF200">
    <property type="entry name" value="DIPEPTIDYL PEPTIDASE 10, ISOFORM B"/>
    <property type="match status" value="1"/>
</dbReference>
<dbReference type="SUPFAM" id="SSF53474">
    <property type="entry name" value="alpha/beta-Hydrolases"/>
    <property type="match status" value="1"/>
</dbReference>
<evidence type="ECO:0000313" key="16">
    <source>
        <dbReference type="EMBL" id="GAU96756.1"/>
    </source>
</evidence>
<keyword evidence="11" id="KW-0325">Glycoprotein</keyword>
<evidence type="ECO:0000256" key="4">
    <source>
        <dbReference type="ARBA" id="ARBA00022670"/>
    </source>
</evidence>
<dbReference type="GO" id="GO:0012505">
    <property type="term" value="C:endomembrane system"/>
    <property type="evidence" value="ECO:0007669"/>
    <property type="project" value="UniProtKB-SubCell"/>
</dbReference>
<evidence type="ECO:0000256" key="8">
    <source>
        <dbReference type="ARBA" id="ARBA00022968"/>
    </source>
</evidence>
<accession>A0A1D1V4S9</accession>
<dbReference type="GO" id="GO:0005886">
    <property type="term" value="C:plasma membrane"/>
    <property type="evidence" value="ECO:0007669"/>
    <property type="project" value="TreeGrafter"/>
</dbReference>
<evidence type="ECO:0000313" key="17">
    <source>
        <dbReference type="Proteomes" id="UP000186922"/>
    </source>
</evidence>
<reference evidence="16 17" key="1">
    <citation type="journal article" date="2016" name="Nat. Commun.">
        <title>Extremotolerant tardigrade genome and improved radiotolerance of human cultured cells by tardigrade-unique protein.</title>
        <authorList>
            <person name="Hashimoto T."/>
            <person name="Horikawa D.D."/>
            <person name="Saito Y."/>
            <person name="Kuwahara H."/>
            <person name="Kozuka-Hata H."/>
            <person name="Shin-I T."/>
            <person name="Minakuchi Y."/>
            <person name="Ohishi K."/>
            <person name="Motoyama A."/>
            <person name="Aizu T."/>
            <person name="Enomoto A."/>
            <person name="Kondo K."/>
            <person name="Tanaka S."/>
            <person name="Hara Y."/>
            <person name="Koshikawa S."/>
            <person name="Sagara H."/>
            <person name="Miura T."/>
            <person name="Yokobori S."/>
            <person name="Miyagawa K."/>
            <person name="Suzuki Y."/>
            <person name="Kubo T."/>
            <person name="Oyama M."/>
            <person name="Kohara Y."/>
            <person name="Fujiyama A."/>
            <person name="Arakawa K."/>
            <person name="Katayama T."/>
            <person name="Toyoda A."/>
            <person name="Kunieda T."/>
        </authorList>
    </citation>
    <scope>NUCLEOTIDE SEQUENCE [LARGE SCALE GENOMIC DNA]</scope>
    <source>
        <strain evidence="16 17">YOKOZUNA-1</strain>
    </source>
</reference>
<gene>
    <name evidence="16" type="primary">RvY_08152</name>
    <name evidence="16" type="synonym">RvY_08152.1</name>
    <name evidence="16" type="ORF">RvY_08152-1</name>
</gene>
<dbReference type="GO" id="GO:0008236">
    <property type="term" value="F:serine-type peptidase activity"/>
    <property type="evidence" value="ECO:0007669"/>
    <property type="project" value="UniProtKB-KW"/>
</dbReference>
<dbReference type="Pfam" id="PF00930">
    <property type="entry name" value="DPPIV_N"/>
    <property type="match status" value="1"/>
</dbReference>
<keyword evidence="5 13" id="KW-0812">Transmembrane</keyword>
<protein>
    <submittedName>
        <fullName evidence="16">Uncharacterized protein</fullName>
    </submittedName>
</protein>
<keyword evidence="4" id="KW-0645">Protease</keyword>
<evidence type="ECO:0000256" key="13">
    <source>
        <dbReference type="SAM" id="Phobius"/>
    </source>
</evidence>
<proteinExistence type="inferred from homology"/>
<dbReference type="STRING" id="947166.A0A1D1V4S9"/>
<dbReference type="Proteomes" id="UP000186922">
    <property type="component" value="Unassembled WGS sequence"/>
</dbReference>
<name>A0A1D1V4S9_RAMVA</name>
<evidence type="ECO:0000256" key="5">
    <source>
        <dbReference type="ARBA" id="ARBA00022692"/>
    </source>
</evidence>
<dbReference type="EMBL" id="BDGG01000003">
    <property type="protein sequence ID" value="GAU96756.1"/>
    <property type="molecule type" value="Genomic_DNA"/>
</dbReference>
<evidence type="ECO:0000256" key="2">
    <source>
        <dbReference type="ARBA" id="ARBA00010036"/>
    </source>
</evidence>
<dbReference type="PANTHER" id="PTHR11731">
    <property type="entry name" value="PROTEASE FAMILY S9B,C DIPEPTIDYL-PEPTIDASE IV-RELATED"/>
    <property type="match status" value="1"/>
</dbReference>
<comment type="caution">
    <text evidence="16">The sequence shown here is derived from an EMBL/GenBank/DDBJ whole genome shotgun (WGS) entry which is preliminary data.</text>
</comment>
<keyword evidence="10 13" id="KW-0472">Membrane</keyword>
<evidence type="ECO:0000259" key="14">
    <source>
        <dbReference type="Pfam" id="PF00326"/>
    </source>
</evidence>
<comment type="similarity">
    <text evidence="2">Belongs to the peptidase S9B family. DPPIV subfamily.</text>
</comment>
<organism evidence="16 17">
    <name type="scientific">Ramazzottius varieornatus</name>
    <name type="common">Water bear</name>
    <name type="synonym">Tardigrade</name>
    <dbReference type="NCBI Taxonomy" id="947166"/>
    <lineage>
        <taxon>Eukaryota</taxon>
        <taxon>Metazoa</taxon>
        <taxon>Ecdysozoa</taxon>
        <taxon>Tardigrada</taxon>
        <taxon>Eutardigrada</taxon>
        <taxon>Parachela</taxon>
        <taxon>Hypsibioidea</taxon>
        <taxon>Ramazzottiidae</taxon>
        <taxon>Ramazzottius</taxon>
    </lineage>
</organism>
<sequence length="842" mass="96374">MHHGGSANYASIRSIKQFQELATPEAGGKNWKGVLIALCVIAVICALVIMAIALLAPTVETYHRDGQPLTLYDITDGSLSPSYKEVQWLSDKELLYQSDTNNSIIVHNLQNKTTSILLDLKASERIDSYKLAPSAERRFLLYTKDTRKVYRHTTKASYRIHDLDNHQWLNASLIISPFDDHRPLLLQYATWAPSTVEHKLVFVHENDIYYQKLSQEGLLENAVRLTDTGATDQNPRNGTEVIYNGIPDWLYEEEILSSDHAVWWSPDSKYLAYLSFNDTEVQTFAFDTYGYDANPAKQYSNSTKIRYPKAGTKNPAVALYIVDPEAVSRTRRVPGEGRRVEEPQEVKEFGEWYITTVTWLAPDKLFVRWTNRYQNISILASCPASTLTCTKIYRLESREGWLEDSPPFPLDDGAKIVMLSGNHADQRQHQTVCRFSTTSASFDMNCVNTNFDITEILAVQSNTNKEETIYALAAYDAPRNRHIIRITGNDVKCLTCNLTRNCTYYDDVRFSHGENPDYIVVTCRGPNVPYTQVWQLSHLLSGDADLKEVHEVRGNKKVQNQVDVKAIPHRKYLEVELKSLVNGPKAQVELLLPPKFTGHANKRYSLLIRVYGGPGSQEVHSRYRMDFEEYLASSQEVVIARIDGRGSGYQGFRMKYEVNRNLGFNEVKDQLEVAQYLLDNHQYLDPARVGIWGWSYGGYATARAVLLDNAPQVIRCAASVAPVTDWKLYDTAYTERFMSTPEDNPKAYENSNLMPYSTDSLYWHFARTSFLLVHGTADDNVHFQQAAQFTKALMKADILFKTQIYPDEDHSIRRLRFHLYHTLQEHFLTCFEREAQHDKDDD</sequence>
<dbReference type="InterPro" id="IPR050278">
    <property type="entry name" value="Serine_Prot_S9B/DPPIV"/>
</dbReference>
<keyword evidence="3" id="KW-0031">Aminopeptidase</keyword>
<comment type="subcellular location">
    <subcellularLocation>
        <location evidence="12">Endomembrane system</location>
        <topology evidence="12">Single-pass membrane protein</topology>
    </subcellularLocation>
    <subcellularLocation>
        <location evidence="1">Membrane</location>
        <topology evidence="1">Single-pass type II membrane protein</topology>
    </subcellularLocation>
</comment>
<dbReference type="GO" id="GO:0008239">
    <property type="term" value="F:dipeptidyl-peptidase activity"/>
    <property type="evidence" value="ECO:0007669"/>
    <property type="project" value="TreeGrafter"/>
</dbReference>
<keyword evidence="8" id="KW-0735">Signal-anchor</keyword>
<evidence type="ECO:0000256" key="7">
    <source>
        <dbReference type="ARBA" id="ARBA00022825"/>
    </source>
</evidence>
<evidence type="ECO:0000259" key="15">
    <source>
        <dbReference type="Pfam" id="PF00930"/>
    </source>
</evidence>
<dbReference type="GO" id="GO:0004177">
    <property type="term" value="F:aminopeptidase activity"/>
    <property type="evidence" value="ECO:0007669"/>
    <property type="project" value="UniProtKB-KW"/>
</dbReference>
<dbReference type="SUPFAM" id="SSF82171">
    <property type="entry name" value="DPP6 N-terminal domain-like"/>
    <property type="match status" value="1"/>
</dbReference>
<evidence type="ECO:0000256" key="9">
    <source>
        <dbReference type="ARBA" id="ARBA00022989"/>
    </source>
</evidence>
<feature type="transmembrane region" description="Helical" evidence="13">
    <location>
        <begin position="34"/>
        <end position="56"/>
    </location>
</feature>
<evidence type="ECO:0000256" key="6">
    <source>
        <dbReference type="ARBA" id="ARBA00022801"/>
    </source>
</evidence>
<dbReference type="FunFam" id="3.40.50.1820:FF:000003">
    <property type="entry name" value="Dipeptidyl peptidase 4"/>
    <property type="match status" value="1"/>
</dbReference>
<dbReference type="Gene3D" id="2.140.10.30">
    <property type="entry name" value="Dipeptidylpeptidase IV, N-terminal domain"/>
    <property type="match status" value="1"/>
</dbReference>
<evidence type="ECO:0000256" key="1">
    <source>
        <dbReference type="ARBA" id="ARBA00004606"/>
    </source>
</evidence>
<keyword evidence="6" id="KW-0378">Hydrolase</keyword>
<dbReference type="AlphaFoldDB" id="A0A1D1V4S9"/>
<dbReference type="OrthoDB" id="16520at2759"/>
<dbReference type="GO" id="GO:0006508">
    <property type="term" value="P:proteolysis"/>
    <property type="evidence" value="ECO:0007669"/>
    <property type="project" value="UniProtKB-KW"/>
</dbReference>
<dbReference type="Pfam" id="PF00326">
    <property type="entry name" value="Peptidase_S9"/>
    <property type="match status" value="1"/>
</dbReference>
<evidence type="ECO:0000256" key="10">
    <source>
        <dbReference type="ARBA" id="ARBA00023136"/>
    </source>
</evidence>
<dbReference type="InterPro" id="IPR029058">
    <property type="entry name" value="AB_hydrolase_fold"/>
</dbReference>
<keyword evidence="7" id="KW-0720">Serine protease</keyword>
<dbReference type="Gene3D" id="3.40.50.1820">
    <property type="entry name" value="alpha/beta hydrolase"/>
    <property type="match status" value="1"/>
</dbReference>
<feature type="domain" description="Dipeptidylpeptidase IV N-terminal" evidence="15">
    <location>
        <begin position="134"/>
        <end position="530"/>
    </location>
</feature>
<evidence type="ECO:0000256" key="11">
    <source>
        <dbReference type="ARBA" id="ARBA00023180"/>
    </source>
</evidence>
<evidence type="ECO:0000256" key="3">
    <source>
        <dbReference type="ARBA" id="ARBA00022438"/>
    </source>
</evidence>
<dbReference type="InterPro" id="IPR002469">
    <property type="entry name" value="Peptidase_S9B_N"/>
</dbReference>